<sequence length="84" mass="8588">MVKSPAGHSATATATTSAAGRPVAIHPFLSLQTWAHPPVFTSAGNASFSLAGRLSPSQPPLGFFLGGSRPPSTPVFNQFSLPVT</sequence>
<name>A0AAQ3XCK5_PASNO</name>
<gene>
    <name evidence="1" type="ORF">U9M48_040620</name>
</gene>
<keyword evidence="2" id="KW-1185">Reference proteome</keyword>
<accession>A0AAQ3XCK5</accession>
<evidence type="ECO:0000313" key="2">
    <source>
        <dbReference type="Proteomes" id="UP001341281"/>
    </source>
</evidence>
<protein>
    <submittedName>
        <fullName evidence="1">Uncharacterized protein</fullName>
    </submittedName>
</protein>
<dbReference type="Proteomes" id="UP001341281">
    <property type="component" value="Chromosome 09"/>
</dbReference>
<dbReference type="EMBL" id="CP144753">
    <property type="protein sequence ID" value="WVZ94761.1"/>
    <property type="molecule type" value="Genomic_DNA"/>
</dbReference>
<proteinExistence type="predicted"/>
<evidence type="ECO:0000313" key="1">
    <source>
        <dbReference type="EMBL" id="WVZ94761.1"/>
    </source>
</evidence>
<organism evidence="1 2">
    <name type="scientific">Paspalum notatum var. saurae</name>
    <dbReference type="NCBI Taxonomy" id="547442"/>
    <lineage>
        <taxon>Eukaryota</taxon>
        <taxon>Viridiplantae</taxon>
        <taxon>Streptophyta</taxon>
        <taxon>Embryophyta</taxon>
        <taxon>Tracheophyta</taxon>
        <taxon>Spermatophyta</taxon>
        <taxon>Magnoliopsida</taxon>
        <taxon>Liliopsida</taxon>
        <taxon>Poales</taxon>
        <taxon>Poaceae</taxon>
        <taxon>PACMAD clade</taxon>
        <taxon>Panicoideae</taxon>
        <taxon>Andropogonodae</taxon>
        <taxon>Paspaleae</taxon>
        <taxon>Paspalinae</taxon>
        <taxon>Paspalum</taxon>
    </lineage>
</organism>
<reference evidence="1 2" key="1">
    <citation type="submission" date="2024-02" db="EMBL/GenBank/DDBJ databases">
        <title>High-quality chromosome-scale genome assembly of Pensacola bahiagrass (Paspalum notatum Flugge var. saurae).</title>
        <authorList>
            <person name="Vega J.M."/>
            <person name="Podio M."/>
            <person name="Orjuela J."/>
            <person name="Siena L.A."/>
            <person name="Pessino S.C."/>
            <person name="Combes M.C."/>
            <person name="Mariac C."/>
            <person name="Albertini E."/>
            <person name="Pupilli F."/>
            <person name="Ortiz J.P.A."/>
            <person name="Leblanc O."/>
        </authorList>
    </citation>
    <scope>NUCLEOTIDE SEQUENCE [LARGE SCALE GENOMIC DNA]</scope>
    <source>
        <strain evidence="1">R1</strain>
        <tissue evidence="1">Leaf</tissue>
    </source>
</reference>
<dbReference type="AlphaFoldDB" id="A0AAQ3XCK5"/>